<feature type="region of interest" description="Disordered" evidence="1">
    <location>
        <begin position="89"/>
        <end position="111"/>
    </location>
</feature>
<dbReference type="PANTHER" id="PTHR31307">
    <property type="entry name" value="TRIHELIX TRANSCRIPTION FACTOR ASIL2"/>
    <property type="match status" value="1"/>
</dbReference>
<dbReference type="OrthoDB" id="1901794at2759"/>
<dbReference type="PANTHER" id="PTHR31307:SF3">
    <property type="entry name" value="HOMEODOMAIN-LIKE SUPERFAMILY PROTEIN"/>
    <property type="match status" value="1"/>
</dbReference>
<gene>
    <name evidence="2" type="ORF">NCGR_LOCUS47763</name>
</gene>
<name>A0A811QY71_9POAL</name>
<evidence type="ECO:0000313" key="2">
    <source>
        <dbReference type="EMBL" id="CAD6264458.1"/>
    </source>
</evidence>
<proteinExistence type="predicted"/>
<organism evidence="2 3">
    <name type="scientific">Miscanthus lutarioriparius</name>
    <dbReference type="NCBI Taxonomy" id="422564"/>
    <lineage>
        <taxon>Eukaryota</taxon>
        <taxon>Viridiplantae</taxon>
        <taxon>Streptophyta</taxon>
        <taxon>Embryophyta</taxon>
        <taxon>Tracheophyta</taxon>
        <taxon>Spermatophyta</taxon>
        <taxon>Magnoliopsida</taxon>
        <taxon>Liliopsida</taxon>
        <taxon>Poales</taxon>
        <taxon>Poaceae</taxon>
        <taxon>PACMAD clade</taxon>
        <taxon>Panicoideae</taxon>
        <taxon>Andropogonodae</taxon>
        <taxon>Andropogoneae</taxon>
        <taxon>Saccharinae</taxon>
        <taxon>Miscanthus</taxon>
    </lineage>
</organism>
<dbReference type="Proteomes" id="UP000604825">
    <property type="component" value="Unassembled WGS sequence"/>
</dbReference>
<dbReference type="EMBL" id="CAJGYO010000013">
    <property type="protein sequence ID" value="CAD6264458.1"/>
    <property type="molecule type" value="Genomic_DNA"/>
</dbReference>
<evidence type="ECO:0000256" key="1">
    <source>
        <dbReference type="SAM" id="MobiDB-lite"/>
    </source>
</evidence>
<dbReference type="InterPro" id="IPR044823">
    <property type="entry name" value="ASIL1/2-like"/>
</dbReference>
<reference evidence="2" key="1">
    <citation type="submission" date="2020-10" db="EMBL/GenBank/DDBJ databases">
        <authorList>
            <person name="Han B."/>
            <person name="Lu T."/>
            <person name="Zhao Q."/>
            <person name="Huang X."/>
            <person name="Zhao Y."/>
        </authorList>
    </citation>
    <scope>NUCLEOTIDE SEQUENCE</scope>
</reference>
<sequence>MMADDPPRRPPSALARKSAPAQPWSDVETMHLIDAYEERWTALRRGQLKAHQWEEVAAEEEEEEELVPRNNTRSINGIIREFGTGLAPRHPQLQLHQPPPSSITPSTAPPRKRVAYEAFQAKAAAAAAAVAVKAKDDDDEAVELARRGGSSGRGAGGAGAQLSAVLRDFGEGVMRLERRRMEVQWEIERGWQEADARHARMLQDAQRQLLDTVAAACALPPKKARRDHGDS</sequence>
<feature type="region of interest" description="Disordered" evidence="1">
    <location>
        <begin position="1"/>
        <end position="24"/>
    </location>
</feature>
<comment type="caution">
    <text evidence="2">The sequence shown here is derived from an EMBL/GenBank/DDBJ whole genome shotgun (WGS) entry which is preliminary data.</text>
</comment>
<keyword evidence="3" id="KW-1185">Reference proteome</keyword>
<accession>A0A811QY71</accession>
<protein>
    <submittedName>
        <fullName evidence="2">Uncharacterized protein</fullName>
    </submittedName>
</protein>
<evidence type="ECO:0000313" key="3">
    <source>
        <dbReference type="Proteomes" id="UP000604825"/>
    </source>
</evidence>
<dbReference type="AlphaFoldDB" id="A0A811QY71"/>